<accession>A0ACB6S6E3</accession>
<reference evidence="1" key="1">
    <citation type="journal article" date="2020" name="Stud. Mycol.">
        <title>101 Dothideomycetes genomes: a test case for predicting lifestyles and emergence of pathogens.</title>
        <authorList>
            <person name="Haridas S."/>
            <person name="Albert R."/>
            <person name="Binder M."/>
            <person name="Bloem J."/>
            <person name="Labutti K."/>
            <person name="Salamov A."/>
            <person name="Andreopoulos B."/>
            <person name="Baker S."/>
            <person name="Barry K."/>
            <person name="Bills G."/>
            <person name="Bluhm B."/>
            <person name="Cannon C."/>
            <person name="Castanera R."/>
            <person name="Culley D."/>
            <person name="Daum C."/>
            <person name="Ezra D."/>
            <person name="Gonzalez J."/>
            <person name="Henrissat B."/>
            <person name="Kuo A."/>
            <person name="Liang C."/>
            <person name="Lipzen A."/>
            <person name="Lutzoni F."/>
            <person name="Magnuson J."/>
            <person name="Mondo S."/>
            <person name="Nolan M."/>
            <person name="Ohm R."/>
            <person name="Pangilinan J."/>
            <person name="Park H.-J."/>
            <person name="Ramirez L."/>
            <person name="Alfaro M."/>
            <person name="Sun H."/>
            <person name="Tritt A."/>
            <person name="Yoshinaga Y."/>
            <person name="Zwiers L.-H."/>
            <person name="Turgeon B."/>
            <person name="Goodwin S."/>
            <person name="Spatafora J."/>
            <person name="Crous P."/>
            <person name="Grigoriev I."/>
        </authorList>
    </citation>
    <scope>NUCLEOTIDE SEQUENCE</scope>
    <source>
        <strain evidence="1">CBS 525.71</strain>
    </source>
</reference>
<sequence>WSATGLHPFNPDRVLKDVPRPPAEVFISGAAITSTSAPDVMLQTPITPVAPATAEALTSLHNMIKQDTNVPDETKTCIQKLANAAQISFAERALLKDRNRFLSKINNEAKACRSTRSIVLGKAKVMSFEDLEEAKARRAAKDKAAAQKGQRSRKRK</sequence>
<evidence type="ECO:0000313" key="2">
    <source>
        <dbReference type="Proteomes" id="UP000799754"/>
    </source>
</evidence>
<feature type="non-terminal residue" evidence="1">
    <location>
        <position position="1"/>
    </location>
</feature>
<feature type="non-terminal residue" evidence="1">
    <location>
        <position position="156"/>
    </location>
</feature>
<proteinExistence type="predicted"/>
<dbReference type="EMBL" id="MU006712">
    <property type="protein sequence ID" value="KAF2628794.1"/>
    <property type="molecule type" value="Genomic_DNA"/>
</dbReference>
<organism evidence="1 2">
    <name type="scientific">Macroventuria anomochaeta</name>
    <dbReference type="NCBI Taxonomy" id="301207"/>
    <lineage>
        <taxon>Eukaryota</taxon>
        <taxon>Fungi</taxon>
        <taxon>Dikarya</taxon>
        <taxon>Ascomycota</taxon>
        <taxon>Pezizomycotina</taxon>
        <taxon>Dothideomycetes</taxon>
        <taxon>Pleosporomycetidae</taxon>
        <taxon>Pleosporales</taxon>
        <taxon>Pleosporineae</taxon>
        <taxon>Didymellaceae</taxon>
        <taxon>Macroventuria</taxon>
    </lineage>
</organism>
<protein>
    <submittedName>
        <fullName evidence="1">Uncharacterized protein</fullName>
    </submittedName>
</protein>
<gene>
    <name evidence="1" type="ORF">BU25DRAFT_317781</name>
</gene>
<dbReference type="Proteomes" id="UP000799754">
    <property type="component" value="Unassembled WGS sequence"/>
</dbReference>
<name>A0ACB6S6E3_9PLEO</name>
<keyword evidence="2" id="KW-1185">Reference proteome</keyword>
<evidence type="ECO:0000313" key="1">
    <source>
        <dbReference type="EMBL" id="KAF2628794.1"/>
    </source>
</evidence>
<comment type="caution">
    <text evidence="1">The sequence shown here is derived from an EMBL/GenBank/DDBJ whole genome shotgun (WGS) entry which is preliminary data.</text>
</comment>